<accession>A0A1J4KVB0</accession>
<comment type="caution">
    <text evidence="1">The sequence shown here is derived from an EMBL/GenBank/DDBJ whole genome shotgun (WGS) entry which is preliminary data.</text>
</comment>
<sequence>MTNKIKNDDIEKMITEIRKMRKDIQLVVLNLPEIDSQNPTQLEQYILQHHSNSDQMLESLRKTSSIPYEFSSYDYPPEDLVEILTTPEQLLIDNKLVLTDKYGKCVNIRQGCRVTTYQPDTFLNTIYFTDGCRI</sequence>
<reference evidence="1" key="1">
    <citation type="submission" date="2016-10" db="EMBL/GenBank/DDBJ databases">
        <authorList>
            <person name="Benchimol M."/>
            <person name="Almeida L.G."/>
            <person name="Vasconcelos A.T."/>
            <person name="Perreira-Neves A."/>
            <person name="Rosa I.A."/>
            <person name="Tasca T."/>
            <person name="Bogo M.R."/>
            <person name="de Souza W."/>
        </authorList>
    </citation>
    <scope>NUCLEOTIDE SEQUENCE [LARGE SCALE GENOMIC DNA]</scope>
    <source>
        <strain evidence="1">K</strain>
    </source>
</reference>
<protein>
    <submittedName>
        <fullName evidence="1">Uncharacterized protein</fullName>
    </submittedName>
</protein>
<proteinExistence type="predicted"/>
<gene>
    <name evidence="1" type="ORF">TRFO_14781</name>
</gene>
<dbReference type="GeneID" id="94832716"/>
<organism evidence="1 2">
    <name type="scientific">Tritrichomonas foetus</name>
    <dbReference type="NCBI Taxonomy" id="1144522"/>
    <lineage>
        <taxon>Eukaryota</taxon>
        <taxon>Metamonada</taxon>
        <taxon>Parabasalia</taxon>
        <taxon>Tritrichomonadida</taxon>
        <taxon>Tritrichomonadidae</taxon>
        <taxon>Tritrichomonas</taxon>
    </lineage>
</organism>
<dbReference type="EMBL" id="MLAK01000314">
    <property type="protein sequence ID" value="OHT14832.1"/>
    <property type="molecule type" value="Genomic_DNA"/>
</dbReference>
<dbReference type="RefSeq" id="XP_068367968.1">
    <property type="nucleotide sequence ID" value="XM_068498012.1"/>
</dbReference>
<dbReference type="AlphaFoldDB" id="A0A1J4KVB0"/>
<dbReference type="Proteomes" id="UP000179807">
    <property type="component" value="Unassembled WGS sequence"/>
</dbReference>
<evidence type="ECO:0000313" key="2">
    <source>
        <dbReference type="Proteomes" id="UP000179807"/>
    </source>
</evidence>
<name>A0A1J4KVB0_9EUKA</name>
<evidence type="ECO:0000313" key="1">
    <source>
        <dbReference type="EMBL" id="OHT14832.1"/>
    </source>
</evidence>
<dbReference type="VEuPathDB" id="TrichDB:TRFO_14781"/>
<keyword evidence="2" id="KW-1185">Reference proteome</keyword>